<keyword evidence="2" id="KW-1185">Reference proteome</keyword>
<proteinExistence type="predicted"/>
<organism evidence="1 2">
    <name type="scientific">Paraglaciecola psychrophila 170</name>
    <dbReference type="NCBI Taxonomy" id="1129794"/>
    <lineage>
        <taxon>Bacteria</taxon>
        <taxon>Pseudomonadati</taxon>
        <taxon>Pseudomonadota</taxon>
        <taxon>Gammaproteobacteria</taxon>
        <taxon>Alteromonadales</taxon>
        <taxon>Alteromonadaceae</taxon>
        <taxon>Paraglaciecola</taxon>
    </lineage>
</organism>
<dbReference type="eggNOG" id="ENOG5032ZR3">
    <property type="taxonomic scope" value="Bacteria"/>
</dbReference>
<dbReference type="KEGG" id="gps:C427_4936"/>
<name>K7AD90_9ALTE</name>
<dbReference type="STRING" id="1129794.C427_4936"/>
<dbReference type="OrthoDB" id="9776279at2"/>
<dbReference type="RefSeq" id="WP_007643047.1">
    <property type="nucleotide sequence ID" value="NC_020514.1"/>
</dbReference>
<reference evidence="1 2" key="1">
    <citation type="journal article" date="2013" name="Genome Announc.">
        <title>Complete Genome Sequence of Glaciecola psychrophila Strain 170T.</title>
        <authorList>
            <person name="Yin J."/>
            <person name="Chen J."/>
            <person name="Liu G."/>
            <person name="Yu Y."/>
            <person name="Song L."/>
            <person name="Wang X."/>
            <person name="Qu X."/>
        </authorList>
    </citation>
    <scope>NUCLEOTIDE SEQUENCE [LARGE SCALE GENOMIC DNA]</scope>
    <source>
        <strain evidence="1 2">170</strain>
    </source>
</reference>
<evidence type="ECO:0000313" key="1">
    <source>
        <dbReference type="EMBL" id="AGH47035.1"/>
    </source>
</evidence>
<protein>
    <recommendedName>
        <fullName evidence="3">DUF3530 domain-containing protein</fullName>
    </recommendedName>
</protein>
<dbReference type="Proteomes" id="UP000011864">
    <property type="component" value="Chromosome"/>
</dbReference>
<dbReference type="InterPro" id="IPR022529">
    <property type="entry name" value="DUF3530"/>
</dbReference>
<dbReference type="HOGENOM" id="CLU_852220_0_0_6"/>
<dbReference type="Pfam" id="PF12048">
    <property type="entry name" value="DUF3530"/>
    <property type="match status" value="1"/>
</dbReference>
<evidence type="ECO:0008006" key="3">
    <source>
        <dbReference type="Google" id="ProtNLM"/>
    </source>
</evidence>
<dbReference type="EMBL" id="CP003837">
    <property type="protein sequence ID" value="AGH47035.1"/>
    <property type="molecule type" value="Genomic_DNA"/>
</dbReference>
<dbReference type="AlphaFoldDB" id="K7AD90"/>
<gene>
    <name evidence="1" type="ORF">C427_4936</name>
</gene>
<dbReference type="PATRIC" id="fig|1129794.4.peg.4923"/>
<evidence type="ECO:0000313" key="2">
    <source>
        <dbReference type="Proteomes" id="UP000011864"/>
    </source>
</evidence>
<sequence length="311" mass="35177">MRYFFRVIIVIKLLFLFVLAFVCNRSLAAPDNQLLRKLDIQRGLFSDAYQTFEIDEQPIIYVLQENTTAITRGVAVLIADSGIPIVGQEGFAALANELNKIGWVTILLPAPDIGFMPTIEQQAAVEDEETTTPDIEPPVPSVEAVTSPSAPILNLDISKSAVTTIQDQAFIKHEQQLVSLLQAAFEKYQEYPGFFLVISKGTSAAWLSKIYAEKTFDTPDAFVIVSPYWPDRKYNQQLPQWVANTSMPVLDLFSSWDNAWAQQTVTPREIATIKALKLQYRQRELLGYNMHQQHSAYIAKEIYGWISHMGW</sequence>
<accession>K7AD90</accession>